<gene>
    <name evidence="1" type="ORF">F4821DRAFT_236855</name>
</gene>
<reference evidence="1 2" key="1">
    <citation type="journal article" date="2022" name="New Phytol.">
        <title>Ecological generalism drives hyperdiversity of secondary metabolite gene clusters in xylarialean endophytes.</title>
        <authorList>
            <person name="Franco M.E.E."/>
            <person name="Wisecaver J.H."/>
            <person name="Arnold A.E."/>
            <person name="Ju Y.M."/>
            <person name="Slot J.C."/>
            <person name="Ahrendt S."/>
            <person name="Moore L.P."/>
            <person name="Eastman K.E."/>
            <person name="Scott K."/>
            <person name="Konkel Z."/>
            <person name="Mondo S.J."/>
            <person name="Kuo A."/>
            <person name="Hayes R.D."/>
            <person name="Haridas S."/>
            <person name="Andreopoulos B."/>
            <person name="Riley R."/>
            <person name="LaButti K."/>
            <person name="Pangilinan J."/>
            <person name="Lipzen A."/>
            <person name="Amirebrahimi M."/>
            <person name="Yan J."/>
            <person name="Adam C."/>
            <person name="Keymanesh K."/>
            <person name="Ng V."/>
            <person name="Louie K."/>
            <person name="Northen T."/>
            <person name="Drula E."/>
            <person name="Henrissat B."/>
            <person name="Hsieh H.M."/>
            <person name="Youens-Clark K."/>
            <person name="Lutzoni F."/>
            <person name="Miadlikowska J."/>
            <person name="Eastwood D.C."/>
            <person name="Hamelin R.C."/>
            <person name="Grigoriev I.V."/>
            <person name="U'Ren J.M."/>
        </authorList>
    </citation>
    <scope>NUCLEOTIDE SEQUENCE [LARGE SCALE GENOMIC DNA]</scope>
    <source>
        <strain evidence="1 2">ER1909</strain>
    </source>
</reference>
<dbReference type="EMBL" id="MU394309">
    <property type="protein sequence ID" value="KAI6087299.1"/>
    <property type="molecule type" value="Genomic_DNA"/>
</dbReference>
<protein>
    <submittedName>
        <fullName evidence="1">Major facilitator superfamily domain-containing protein</fullName>
    </submittedName>
</protein>
<proteinExistence type="predicted"/>
<keyword evidence="2" id="KW-1185">Reference proteome</keyword>
<dbReference type="Proteomes" id="UP001497680">
    <property type="component" value="Unassembled WGS sequence"/>
</dbReference>
<accession>A0ACC0D3U1</accession>
<sequence>MRSQRRQHAIEQKLQNQENLLPRNRLIIVVTCMSLVMLLSVVDQNGISVTLPTIARDLDAADTISWAGTSSLIANTVFCVLYGRLSDIFGRKSVFLTACILLAVADLLCGLAQNAPMLYVFRALAGLSGGGLTSLTMIIVSDIVTLEERGKYQGIIGAMVGFGNVVGPFLAAGFSKSLTWRGFFWFLAPALTISAVVAPRFLPSTKSDDNFWDGVRKIDWIGCFLSSGAIVLVLIPISGGGLYFQWDSPMVISMFVVGSCLFVAFLFYEWRVARLPMIPLQIFNSPCVAALLAQSFLLGWSYQSLVYYLPQYYQNVRGYDTIVSAALSIPIVVMQSIFSILSGQYISRRKRYGQVIWAGFFCWTLGSVIMTAVFGRSTHPAICVVALAIIGAGVGNAFQPTLVALQVHSSKRHRAVVISARNFCRACGGAFGLAASAGVLQASFRANLPPQDAELVNYVYALPDTFEDSDRLLDAYMASIRNVFIMNTVVIGVCLLACVFVKDRGLQRSESSDSSSLPYQSSSTMVLGEEDKKPETGAIMGCESGSDSASRLDKRNLDSEKAIIH</sequence>
<comment type="caution">
    <text evidence="1">The sequence shown here is derived from an EMBL/GenBank/DDBJ whole genome shotgun (WGS) entry which is preliminary data.</text>
</comment>
<organism evidence="1 2">
    <name type="scientific">Hypoxylon rubiginosum</name>
    <dbReference type="NCBI Taxonomy" id="110542"/>
    <lineage>
        <taxon>Eukaryota</taxon>
        <taxon>Fungi</taxon>
        <taxon>Dikarya</taxon>
        <taxon>Ascomycota</taxon>
        <taxon>Pezizomycotina</taxon>
        <taxon>Sordariomycetes</taxon>
        <taxon>Xylariomycetidae</taxon>
        <taxon>Xylariales</taxon>
        <taxon>Hypoxylaceae</taxon>
        <taxon>Hypoxylon</taxon>
    </lineage>
</organism>
<name>A0ACC0D3U1_9PEZI</name>
<evidence type="ECO:0000313" key="2">
    <source>
        <dbReference type="Proteomes" id="UP001497680"/>
    </source>
</evidence>
<evidence type="ECO:0000313" key="1">
    <source>
        <dbReference type="EMBL" id="KAI6087299.1"/>
    </source>
</evidence>